<evidence type="ECO:0000313" key="1">
    <source>
        <dbReference type="EMBL" id="KKL22509.1"/>
    </source>
</evidence>
<sequence>SAVAKSADGQTMPILCDDAGKLRVTTAGGGGANTEYTEGDTDATITGTALMFEGAANTLVAAPGTAANGLDVDVTRIGTVTITATDLDVQSGGADLATVAAQLPDGHNVTVDNASIAVTVATVPLPTGAATSAKQLADGHNVTVDNASIAVTGTFFQGTQPVSAASLPLPSGAATSAKQLADGHGVASTLVAGVLKANSPTTEVAVLTMIDGSADTDIVTTNLGKSSAITVTGSGAITKVCLVVEGTSPFSEDGTIYFFDADPAISSNTADMTVAEAISVVAMISLTGADYNDNFATIKINCQLVFEPFHSITHVAYEQQGSTTIANQDFRLHIWYRRDS</sequence>
<proteinExistence type="predicted"/>
<gene>
    <name evidence="1" type="ORF">LCGC14_2434720</name>
</gene>
<protein>
    <submittedName>
        <fullName evidence="1">Uncharacterized protein</fullName>
    </submittedName>
</protein>
<dbReference type="EMBL" id="LAZR01037322">
    <property type="protein sequence ID" value="KKL22509.1"/>
    <property type="molecule type" value="Genomic_DNA"/>
</dbReference>
<comment type="caution">
    <text evidence="1">The sequence shown here is derived from an EMBL/GenBank/DDBJ whole genome shotgun (WGS) entry which is preliminary data.</text>
</comment>
<feature type="non-terminal residue" evidence="1">
    <location>
        <position position="1"/>
    </location>
</feature>
<name>A0A0F9BKT5_9ZZZZ</name>
<organism evidence="1">
    <name type="scientific">marine sediment metagenome</name>
    <dbReference type="NCBI Taxonomy" id="412755"/>
    <lineage>
        <taxon>unclassified sequences</taxon>
        <taxon>metagenomes</taxon>
        <taxon>ecological metagenomes</taxon>
    </lineage>
</organism>
<dbReference type="AlphaFoldDB" id="A0A0F9BKT5"/>
<reference evidence="1" key="1">
    <citation type="journal article" date="2015" name="Nature">
        <title>Complex archaea that bridge the gap between prokaryotes and eukaryotes.</title>
        <authorList>
            <person name="Spang A."/>
            <person name="Saw J.H."/>
            <person name="Jorgensen S.L."/>
            <person name="Zaremba-Niedzwiedzka K."/>
            <person name="Martijn J."/>
            <person name="Lind A.E."/>
            <person name="van Eijk R."/>
            <person name="Schleper C."/>
            <person name="Guy L."/>
            <person name="Ettema T.J."/>
        </authorList>
    </citation>
    <scope>NUCLEOTIDE SEQUENCE</scope>
</reference>
<accession>A0A0F9BKT5</accession>